<evidence type="ECO:0000313" key="1">
    <source>
        <dbReference type="EMBL" id="HIZ74906.1"/>
    </source>
</evidence>
<dbReference type="Proteomes" id="UP000824116">
    <property type="component" value="Unassembled WGS sequence"/>
</dbReference>
<proteinExistence type="predicted"/>
<protein>
    <submittedName>
        <fullName evidence="1">Uncharacterized protein</fullName>
    </submittedName>
</protein>
<reference evidence="1" key="1">
    <citation type="journal article" date="2021" name="PeerJ">
        <title>Extensive microbial diversity within the chicken gut microbiome revealed by metagenomics and culture.</title>
        <authorList>
            <person name="Gilroy R."/>
            <person name="Ravi A."/>
            <person name="Getino M."/>
            <person name="Pursley I."/>
            <person name="Horton D.L."/>
            <person name="Alikhan N.F."/>
            <person name="Baker D."/>
            <person name="Gharbi K."/>
            <person name="Hall N."/>
            <person name="Watson M."/>
            <person name="Adriaenssens E.M."/>
            <person name="Foster-Nyarko E."/>
            <person name="Jarju S."/>
            <person name="Secka A."/>
            <person name="Antonio M."/>
            <person name="Oren A."/>
            <person name="Chaudhuri R.R."/>
            <person name="La Ragione R."/>
            <person name="Hildebrand F."/>
            <person name="Pallen M.J."/>
        </authorList>
    </citation>
    <scope>NUCLEOTIDE SEQUENCE</scope>
    <source>
        <strain evidence="1">CHK196-3914</strain>
    </source>
</reference>
<dbReference type="AlphaFoldDB" id="A0A9D2GA16"/>
<reference evidence="1" key="2">
    <citation type="submission" date="2021-04" db="EMBL/GenBank/DDBJ databases">
        <authorList>
            <person name="Gilroy R."/>
        </authorList>
    </citation>
    <scope>NUCLEOTIDE SEQUENCE</scope>
    <source>
        <strain evidence="1">CHK196-3914</strain>
    </source>
</reference>
<gene>
    <name evidence="1" type="ORF">H9723_06660</name>
</gene>
<accession>A0A9D2GA16</accession>
<evidence type="ECO:0000313" key="2">
    <source>
        <dbReference type="Proteomes" id="UP000824116"/>
    </source>
</evidence>
<sequence>MKEKLKFFAANGKERTVYTVTEIGANEYKIQITMEPNRLRPDIPEFAGLYYEFDESLDLGRKQKLAVDIEFLDAGLKVLNLELKCKNDLSKKYTYYVKNDVPGQRTVKKFDLADCDYEVRRNVGQIVLATFPTDFSDMNMLSAEFILHGITFE</sequence>
<organism evidence="1 2">
    <name type="scientific">Candidatus Mediterraneibacter stercoravium</name>
    <dbReference type="NCBI Taxonomy" id="2838685"/>
    <lineage>
        <taxon>Bacteria</taxon>
        <taxon>Bacillati</taxon>
        <taxon>Bacillota</taxon>
        <taxon>Clostridia</taxon>
        <taxon>Lachnospirales</taxon>
        <taxon>Lachnospiraceae</taxon>
        <taxon>Mediterraneibacter</taxon>
    </lineage>
</organism>
<comment type="caution">
    <text evidence="1">The sequence shown here is derived from an EMBL/GenBank/DDBJ whole genome shotgun (WGS) entry which is preliminary data.</text>
</comment>
<name>A0A9D2GA16_9FIRM</name>
<dbReference type="EMBL" id="DXAY01000155">
    <property type="protein sequence ID" value="HIZ74906.1"/>
    <property type="molecule type" value="Genomic_DNA"/>
</dbReference>